<keyword evidence="3" id="KW-0808">Transferase</keyword>
<dbReference type="GO" id="GO:0008168">
    <property type="term" value="F:methyltransferase activity"/>
    <property type="evidence" value="ECO:0007669"/>
    <property type="project" value="UniProtKB-KW"/>
</dbReference>
<dbReference type="InterPro" id="IPR001537">
    <property type="entry name" value="SpoU_MeTrfase"/>
</dbReference>
<evidence type="ECO:0000259" key="7">
    <source>
        <dbReference type="Pfam" id="PF00588"/>
    </source>
</evidence>
<dbReference type="InterPro" id="IPR033671">
    <property type="entry name" value="TrmH"/>
</dbReference>
<evidence type="ECO:0000256" key="2">
    <source>
        <dbReference type="ARBA" id="ARBA00022603"/>
    </source>
</evidence>
<evidence type="ECO:0000313" key="9">
    <source>
        <dbReference type="Proteomes" id="UP000218427"/>
    </source>
</evidence>
<dbReference type="EMBL" id="LRFG02000001">
    <property type="protein sequence ID" value="PCO06269.1"/>
    <property type="molecule type" value="Genomic_DNA"/>
</dbReference>
<gene>
    <name evidence="8" type="ORF">AWR36_000305</name>
</gene>
<evidence type="ECO:0000256" key="1">
    <source>
        <dbReference type="ARBA" id="ARBA00022555"/>
    </source>
</evidence>
<reference evidence="8" key="1">
    <citation type="submission" date="2017-08" db="EMBL/GenBank/DDBJ databases">
        <title>Microbulbifer marisrubri sp. nov., a halophilic alphaproteobacterium isolated from marine sediment of the Yellow Sea, China.</title>
        <authorList>
            <person name="Zhang G."/>
            <person name="Xiong Q."/>
        </authorList>
    </citation>
    <scope>NUCLEOTIDE SEQUENCE [LARGE SCALE GENOMIC DNA]</scope>
    <source>
        <strain evidence="8">WRN-8</strain>
    </source>
</reference>
<dbReference type="InterPro" id="IPR029028">
    <property type="entry name" value="Alpha/beta_knot_MTases"/>
</dbReference>
<dbReference type="Gene3D" id="3.40.1280.10">
    <property type="match status" value="1"/>
</dbReference>
<keyword evidence="1" id="KW-0820">tRNA-binding</keyword>
<dbReference type="PANTHER" id="PTHR43453:SF1">
    <property type="entry name" value="TRNA_RRNA METHYLTRANSFERASE SPOU TYPE DOMAIN-CONTAINING PROTEIN"/>
    <property type="match status" value="1"/>
</dbReference>
<dbReference type="PANTHER" id="PTHR43453">
    <property type="entry name" value="RRNA METHYLASE-LIKE"/>
    <property type="match status" value="1"/>
</dbReference>
<keyword evidence="2 8" id="KW-0489">Methyltransferase</keyword>
<evidence type="ECO:0000256" key="6">
    <source>
        <dbReference type="ARBA" id="ARBA00022884"/>
    </source>
</evidence>
<dbReference type="SUPFAM" id="SSF75217">
    <property type="entry name" value="alpha/beta knot"/>
    <property type="match status" value="1"/>
</dbReference>
<evidence type="ECO:0000256" key="4">
    <source>
        <dbReference type="ARBA" id="ARBA00022691"/>
    </source>
</evidence>
<dbReference type="GO" id="GO:0032259">
    <property type="term" value="P:methylation"/>
    <property type="evidence" value="ECO:0007669"/>
    <property type="project" value="UniProtKB-KW"/>
</dbReference>
<dbReference type="Proteomes" id="UP000218427">
    <property type="component" value="Unassembled WGS sequence"/>
</dbReference>
<evidence type="ECO:0000313" key="8">
    <source>
        <dbReference type="EMBL" id="PCO06269.1"/>
    </source>
</evidence>
<keyword evidence="5" id="KW-0819">tRNA processing</keyword>
<name>A0ABX4I1I6_9GAMM</name>
<dbReference type="Pfam" id="PF00588">
    <property type="entry name" value="SpoU_methylase"/>
    <property type="match status" value="1"/>
</dbReference>
<keyword evidence="4" id="KW-0949">S-adenosyl-L-methionine</keyword>
<evidence type="ECO:0000256" key="3">
    <source>
        <dbReference type="ARBA" id="ARBA00022679"/>
    </source>
</evidence>
<keyword evidence="6" id="KW-0694">RNA-binding</keyword>
<proteinExistence type="predicted"/>
<accession>A0ABX4I1I6</accession>
<sequence>MGNPQAIDPDCLRTLIAQVRPLEYYPTVNIFPLCYLAVDFRTPSNVGALFRLADALGIEKIYLTGTSITPPNPKLKRLSRSTEQSVPFAYWESPIAMAAELREQGYRLICLEVGTDSIELDALEISPSEKACLILGSEREGVATELLEMADEVVHIPMRGINASMNVVTACAIASYAITRQQKDA</sequence>
<comment type="caution">
    <text evidence="8">The sequence shown here is derived from an EMBL/GenBank/DDBJ whole genome shotgun (WGS) entry which is preliminary data.</text>
</comment>
<evidence type="ECO:0000256" key="5">
    <source>
        <dbReference type="ARBA" id="ARBA00022694"/>
    </source>
</evidence>
<dbReference type="InterPro" id="IPR029026">
    <property type="entry name" value="tRNA_m1G_MTases_N"/>
</dbReference>
<organism evidence="8 9">
    <name type="scientific">Microbulbifer flavimaris</name>
    <dbReference type="NCBI Taxonomy" id="1781068"/>
    <lineage>
        <taxon>Bacteria</taxon>
        <taxon>Pseudomonadati</taxon>
        <taxon>Pseudomonadota</taxon>
        <taxon>Gammaproteobacteria</taxon>
        <taxon>Cellvibrionales</taxon>
        <taxon>Microbulbiferaceae</taxon>
        <taxon>Microbulbifer</taxon>
    </lineage>
</organism>
<feature type="domain" description="tRNA/rRNA methyltransferase SpoU type" evidence="7">
    <location>
        <begin position="37"/>
        <end position="176"/>
    </location>
</feature>
<keyword evidence="9" id="KW-1185">Reference proteome</keyword>
<protein>
    <submittedName>
        <fullName evidence="8">TrmH family RNA methyltransferase</fullName>
    </submittedName>
</protein>